<dbReference type="InterPro" id="IPR036942">
    <property type="entry name" value="Beta-barrel_TonB_sf"/>
</dbReference>
<evidence type="ECO:0000256" key="2">
    <source>
        <dbReference type="ARBA" id="ARBA00022448"/>
    </source>
</evidence>
<evidence type="ECO:0000256" key="8">
    <source>
        <dbReference type="ARBA" id="ARBA00023077"/>
    </source>
</evidence>
<evidence type="ECO:0000256" key="10">
    <source>
        <dbReference type="ARBA" id="ARBA00023237"/>
    </source>
</evidence>
<evidence type="ECO:0000313" key="16">
    <source>
        <dbReference type="Proteomes" id="UP001595904"/>
    </source>
</evidence>
<evidence type="ECO:0000256" key="3">
    <source>
        <dbReference type="ARBA" id="ARBA00022452"/>
    </source>
</evidence>
<proteinExistence type="inferred from homology"/>
<dbReference type="Gene3D" id="2.40.170.20">
    <property type="entry name" value="TonB-dependent receptor, beta-barrel domain"/>
    <property type="match status" value="1"/>
</dbReference>
<evidence type="ECO:0000256" key="5">
    <source>
        <dbReference type="ARBA" id="ARBA00022692"/>
    </source>
</evidence>
<keyword evidence="3 11" id="KW-1134">Transmembrane beta strand</keyword>
<keyword evidence="9 11" id="KW-0472">Membrane</keyword>
<dbReference type="RefSeq" id="WP_380602643.1">
    <property type="nucleotide sequence ID" value="NZ_JBHSDU010000014.1"/>
</dbReference>
<organism evidence="15 16">
    <name type="scientific">Steroidobacter flavus</name>
    <dbReference type="NCBI Taxonomy" id="1842136"/>
    <lineage>
        <taxon>Bacteria</taxon>
        <taxon>Pseudomonadati</taxon>
        <taxon>Pseudomonadota</taxon>
        <taxon>Gammaproteobacteria</taxon>
        <taxon>Steroidobacterales</taxon>
        <taxon>Steroidobacteraceae</taxon>
        <taxon>Steroidobacter</taxon>
    </lineage>
</organism>
<dbReference type="InterPro" id="IPR000531">
    <property type="entry name" value="Beta-barrel_TonB"/>
</dbReference>
<evidence type="ECO:0000256" key="9">
    <source>
        <dbReference type="ARBA" id="ARBA00023136"/>
    </source>
</evidence>
<dbReference type="InterPro" id="IPR037066">
    <property type="entry name" value="Plug_dom_sf"/>
</dbReference>
<dbReference type="Pfam" id="PF00593">
    <property type="entry name" value="TonB_dep_Rec_b-barrel"/>
    <property type="match status" value="1"/>
</dbReference>
<dbReference type="Gene3D" id="2.170.130.10">
    <property type="entry name" value="TonB-dependent receptor, plug domain"/>
    <property type="match status" value="1"/>
</dbReference>
<evidence type="ECO:0000259" key="13">
    <source>
        <dbReference type="Pfam" id="PF00593"/>
    </source>
</evidence>
<gene>
    <name evidence="15" type="ORF">ACFPN2_27580</name>
</gene>
<evidence type="ECO:0000256" key="7">
    <source>
        <dbReference type="ARBA" id="ARBA00023065"/>
    </source>
</evidence>
<keyword evidence="7" id="KW-0406">Ion transport</keyword>
<keyword evidence="4" id="KW-0410">Iron transport</keyword>
<evidence type="ECO:0000313" key="15">
    <source>
        <dbReference type="EMBL" id="MFC4312876.1"/>
    </source>
</evidence>
<dbReference type="InterPro" id="IPR039426">
    <property type="entry name" value="TonB-dep_rcpt-like"/>
</dbReference>
<comment type="subcellular location">
    <subcellularLocation>
        <location evidence="1 11">Cell outer membrane</location>
        <topology evidence="1 11">Multi-pass membrane protein</topology>
    </subcellularLocation>
</comment>
<evidence type="ECO:0000256" key="12">
    <source>
        <dbReference type="RuleBase" id="RU003357"/>
    </source>
</evidence>
<accession>A0ABV8SZ46</accession>
<dbReference type="PANTHER" id="PTHR32552">
    <property type="entry name" value="FERRICHROME IRON RECEPTOR-RELATED"/>
    <property type="match status" value="1"/>
</dbReference>
<dbReference type="PROSITE" id="PS52016">
    <property type="entry name" value="TONB_DEPENDENT_REC_3"/>
    <property type="match status" value="1"/>
</dbReference>
<dbReference type="Proteomes" id="UP001595904">
    <property type="component" value="Unassembled WGS sequence"/>
</dbReference>
<evidence type="ECO:0000256" key="1">
    <source>
        <dbReference type="ARBA" id="ARBA00004571"/>
    </source>
</evidence>
<evidence type="ECO:0000259" key="14">
    <source>
        <dbReference type="Pfam" id="PF07715"/>
    </source>
</evidence>
<keyword evidence="5 11" id="KW-0812">Transmembrane</keyword>
<evidence type="ECO:0000256" key="11">
    <source>
        <dbReference type="PROSITE-ProRule" id="PRU01360"/>
    </source>
</evidence>
<comment type="similarity">
    <text evidence="11 12">Belongs to the TonB-dependent receptor family.</text>
</comment>
<keyword evidence="16" id="KW-1185">Reference proteome</keyword>
<name>A0ABV8SZ46_9GAMM</name>
<dbReference type="InterPro" id="IPR012910">
    <property type="entry name" value="Plug_dom"/>
</dbReference>
<protein>
    <submittedName>
        <fullName evidence="15">TonB-dependent receptor</fullName>
    </submittedName>
</protein>
<comment type="caution">
    <text evidence="15">The sequence shown here is derived from an EMBL/GenBank/DDBJ whole genome shotgun (WGS) entry which is preliminary data.</text>
</comment>
<dbReference type="PANTHER" id="PTHR32552:SF81">
    <property type="entry name" value="TONB-DEPENDENT OUTER MEMBRANE RECEPTOR"/>
    <property type="match status" value="1"/>
</dbReference>
<keyword evidence="2 11" id="KW-0813">Transport</keyword>
<evidence type="ECO:0000256" key="4">
    <source>
        <dbReference type="ARBA" id="ARBA00022496"/>
    </source>
</evidence>
<keyword evidence="8 12" id="KW-0798">TonB box</keyword>
<sequence length="774" mass="84227">MAKSSTLFCSILCAVGAVQPVSVTLADDTATAPEWGKVEEVIVTAQKREQRITDVPMSISAFTGEFLEQTGGRELSNVAAVTPGFVIQLQDKFAPGFSVRGITSNDFQPQSEQRVAVFQDGVAVTQTVSAYGELFDIDRIEVEKGPQSTLHGRSALNGGVSIFQKRPTDEFTVDLKGGVGADDYRAVEVIVNVPVSDTLALRAGAMTRERDGFVEDSDGSGTFNALNAQAYRLSVRWQPSDDFSFNLSTTHDIDDTRGGVPFKSRTFVPLDQQTGAVVGTTDFWTPTHLNTFGDLPPAYFKREIVGVSGTAELRINDILSLTSITGYRWFDACQSGDNDGTPTNIIAYEQCNFGDQYSEEVRLNFTDLGPFEGFVGVSALKADNGMDFDLGYDERAMALLLSGRLQALAPRGLTNSEINALLGPTANALKPFHLDRSLTDADIKTYDLFADATTHITDDLSVFAGGRVTWDEKTVYAQGLTPNGPSRLTGGGLLLVPTPNGEVRSGSNSSTDVTGRVGLRYTITPDINTYAVYGIGKRPETLNLSGTKPLEITPKETLKSAEIGVKARLLDGRLIGDASMFHYDYENFQTLGYVNGLMSTVNAGSADANGFETQLSWNAVRGLTVFGSYGYNKARFQSQAYKGNRFRNSPDHKFAVGANFEYELLGGTMALAPVYSWQSKMFFFDDNDRLDLQQRTPAAYSDRVVDEFQDGFGLLNARLSYKPFAGHWSVAVIGDNLADEKYIVDAGNTGDSFGIPTFIAGTRRTYRAEFSVNF</sequence>
<keyword evidence="6" id="KW-0408">Iron</keyword>
<keyword evidence="15" id="KW-0675">Receptor</keyword>
<dbReference type="Pfam" id="PF07715">
    <property type="entry name" value="Plug"/>
    <property type="match status" value="1"/>
</dbReference>
<feature type="domain" description="TonB-dependent receptor plug" evidence="14">
    <location>
        <begin position="53"/>
        <end position="158"/>
    </location>
</feature>
<reference evidence="16" key="1">
    <citation type="journal article" date="2019" name="Int. J. Syst. Evol. Microbiol.">
        <title>The Global Catalogue of Microorganisms (GCM) 10K type strain sequencing project: providing services to taxonomists for standard genome sequencing and annotation.</title>
        <authorList>
            <consortium name="The Broad Institute Genomics Platform"/>
            <consortium name="The Broad Institute Genome Sequencing Center for Infectious Disease"/>
            <person name="Wu L."/>
            <person name="Ma J."/>
        </authorList>
    </citation>
    <scope>NUCLEOTIDE SEQUENCE [LARGE SCALE GENOMIC DNA]</scope>
    <source>
        <strain evidence="16">CGMCC 1.10759</strain>
    </source>
</reference>
<feature type="domain" description="TonB-dependent receptor-like beta-barrel" evidence="13">
    <location>
        <begin position="276"/>
        <end position="737"/>
    </location>
</feature>
<dbReference type="EMBL" id="JBHSDU010000014">
    <property type="protein sequence ID" value="MFC4312876.1"/>
    <property type="molecule type" value="Genomic_DNA"/>
</dbReference>
<keyword evidence="10 11" id="KW-0998">Cell outer membrane</keyword>
<evidence type="ECO:0000256" key="6">
    <source>
        <dbReference type="ARBA" id="ARBA00023004"/>
    </source>
</evidence>
<dbReference type="SUPFAM" id="SSF56935">
    <property type="entry name" value="Porins"/>
    <property type="match status" value="1"/>
</dbReference>